<protein>
    <submittedName>
        <fullName evidence="1">Phage-related protein</fullName>
    </submittedName>
</protein>
<sequence>MWLFFRPQHGTSYGRAVWEGSNPLPVTTSGTPTCMVPPTSDWRRRSGLFTAQVGGQP</sequence>
<reference evidence="1 2" key="1">
    <citation type="journal article" date="2006" name="J. Bacteriol.">
        <title>Comparison of the genome sequence of the poultry pathogen Bordetella avium with those of B. bronchiseptica, B. pertussis, and B. parapertussis reveals extensive diversity in surface structures associated with host interaction.</title>
        <authorList>
            <person name="Sebaihia M."/>
            <person name="Preston A."/>
            <person name="Maskell D.J."/>
            <person name="Kuzmiak H."/>
            <person name="Connell T.D."/>
            <person name="King N.D."/>
            <person name="Orndorff P.E."/>
            <person name="Miyamoto D.M."/>
            <person name="Thomson N.R."/>
            <person name="Harris D."/>
            <person name="Goble A."/>
            <person name="Lord A."/>
            <person name="Murphy L."/>
            <person name="Quail M.A."/>
            <person name="Rutter S."/>
            <person name="Squares R."/>
            <person name="Squares S."/>
            <person name="Woodward J."/>
            <person name="Parkhill J."/>
            <person name="Temple L.M."/>
        </authorList>
    </citation>
    <scope>NUCLEOTIDE SEQUENCE [LARGE SCALE GENOMIC DNA]</scope>
    <source>
        <strain evidence="1 2">197N</strain>
    </source>
</reference>
<gene>
    <name evidence="1" type="ORF">BAV0438A</name>
</gene>
<dbReference type="AlphaFoldDB" id="Q2KZ08"/>
<dbReference type="KEGG" id="bav:BAV0438A"/>
<accession>Q2KZ08</accession>
<dbReference type="STRING" id="360910.BAV0438A"/>
<keyword evidence="2" id="KW-1185">Reference proteome</keyword>
<dbReference type="EMBL" id="AM167904">
    <property type="protein sequence ID" value="CAJ48041.1"/>
    <property type="molecule type" value="Genomic_DNA"/>
</dbReference>
<dbReference type="Proteomes" id="UP000001977">
    <property type="component" value="Chromosome"/>
</dbReference>
<evidence type="ECO:0000313" key="2">
    <source>
        <dbReference type="Proteomes" id="UP000001977"/>
    </source>
</evidence>
<organism evidence="1 2">
    <name type="scientific">Bordetella avium (strain 197N)</name>
    <dbReference type="NCBI Taxonomy" id="360910"/>
    <lineage>
        <taxon>Bacteria</taxon>
        <taxon>Pseudomonadati</taxon>
        <taxon>Pseudomonadota</taxon>
        <taxon>Betaproteobacteria</taxon>
        <taxon>Burkholderiales</taxon>
        <taxon>Alcaligenaceae</taxon>
        <taxon>Bordetella</taxon>
    </lineage>
</organism>
<name>Q2KZ08_BORA1</name>
<evidence type="ECO:0000313" key="1">
    <source>
        <dbReference type="EMBL" id="CAJ48041.1"/>
    </source>
</evidence>
<proteinExistence type="predicted"/>
<dbReference type="HOGENOM" id="CLU_2987537_0_0_4"/>